<accession>A0A1H4XYC2</accession>
<dbReference type="Proteomes" id="UP000198992">
    <property type="component" value="Unassembled WGS sequence"/>
</dbReference>
<gene>
    <name evidence="2" type="ORF">SAMN05444164_3683</name>
</gene>
<dbReference type="AlphaFoldDB" id="A0A1H4XYC2"/>
<keyword evidence="1" id="KW-1133">Transmembrane helix</keyword>
<reference evidence="2 3" key="1">
    <citation type="submission" date="2016-10" db="EMBL/GenBank/DDBJ databases">
        <authorList>
            <person name="de Groot N.N."/>
        </authorList>
    </citation>
    <scope>NUCLEOTIDE SEQUENCE [LARGE SCALE GENOMIC DNA]</scope>
    <source>
        <strain evidence="2 3">MT12</strain>
    </source>
</reference>
<dbReference type="RefSeq" id="WP_092117516.1">
    <property type="nucleotide sequence ID" value="NZ_FNTH01000001.1"/>
</dbReference>
<organism evidence="2 3">
    <name type="scientific">Bradyrhizobium erythrophlei</name>
    <dbReference type="NCBI Taxonomy" id="1437360"/>
    <lineage>
        <taxon>Bacteria</taxon>
        <taxon>Pseudomonadati</taxon>
        <taxon>Pseudomonadota</taxon>
        <taxon>Alphaproteobacteria</taxon>
        <taxon>Hyphomicrobiales</taxon>
        <taxon>Nitrobacteraceae</taxon>
        <taxon>Bradyrhizobium</taxon>
    </lineage>
</organism>
<feature type="transmembrane region" description="Helical" evidence="1">
    <location>
        <begin position="79"/>
        <end position="101"/>
    </location>
</feature>
<name>A0A1H4XYC2_9BRAD</name>
<keyword evidence="1" id="KW-0812">Transmembrane</keyword>
<sequence length="117" mass="13313">MGKINNRPGLGYHLKVHTFRTITAILAWVLIVAAFYEKPELLTGAQRLLQRGIEAIGDAIPPPWGPRIEFVFREIGGLIWLQITLVVLVLRIGLSTIAGLWRMTARRDRVLYRLPEE</sequence>
<dbReference type="EMBL" id="FNTH01000001">
    <property type="protein sequence ID" value="SED09838.1"/>
    <property type="molecule type" value="Genomic_DNA"/>
</dbReference>
<dbReference type="OrthoDB" id="8231729at2"/>
<protein>
    <submittedName>
        <fullName evidence="2">Uncharacterized protein</fullName>
    </submittedName>
</protein>
<feature type="transmembrane region" description="Helical" evidence="1">
    <location>
        <begin position="12"/>
        <end position="36"/>
    </location>
</feature>
<proteinExistence type="predicted"/>
<evidence type="ECO:0000313" key="2">
    <source>
        <dbReference type="EMBL" id="SED09838.1"/>
    </source>
</evidence>
<evidence type="ECO:0000313" key="3">
    <source>
        <dbReference type="Proteomes" id="UP000198992"/>
    </source>
</evidence>
<evidence type="ECO:0000256" key="1">
    <source>
        <dbReference type="SAM" id="Phobius"/>
    </source>
</evidence>
<keyword evidence="1" id="KW-0472">Membrane</keyword>